<dbReference type="SUPFAM" id="SSF88946">
    <property type="entry name" value="Sigma2 domain of RNA polymerase sigma factors"/>
    <property type="match status" value="1"/>
</dbReference>
<feature type="domain" description="RNA polymerase sigma-70 region 2" evidence="5">
    <location>
        <begin position="17"/>
        <end position="81"/>
    </location>
</feature>
<evidence type="ECO:0000259" key="6">
    <source>
        <dbReference type="Pfam" id="PF08281"/>
    </source>
</evidence>
<dbReference type="AlphaFoldDB" id="L0DG68"/>
<accession>L0DG68</accession>
<dbReference type="InterPro" id="IPR013249">
    <property type="entry name" value="RNA_pol_sigma70_r4_t2"/>
</dbReference>
<reference evidence="7 8" key="1">
    <citation type="submission" date="2012-02" db="EMBL/GenBank/DDBJ databases">
        <title>Complete sequence of chromosome of Singulisphaera acidiphila DSM 18658.</title>
        <authorList>
            <consortium name="US DOE Joint Genome Institute (JGI-PGF)"/>
            <person name="Lucas S."/>
            <person name="Copeland A."/>
            <person name="Lapidus A."/>
            <person name="Glavina del Rio T."/>
            <person name="Dalin E."/>
            <person name="Tice H."/>
            <person name="Bruce D."/>
            <person name="Goodwin L."/>
            <person name="Pitluck S."/>
            <person name="Peters L."/>
            <person name="Ovchinnikova G."/>
            <person name="Chertkov O."/>
            <person name="Kyrpides N."/>
            <person name="Mavromatis K."/>
            <person name="Ivanova N."/>
            <person name="Brettin T."/>
            <person name="Detter J.C."/>
            <person name="Han C."/>
            <person name="Larimer F."/>
            <person name="Land M."/>
            <person name="Hauser L."/>
            <person name="Markowitz V."/>
            <person name="Cheng J.-F."/>
            <person name="Hugenholtz P."/>
            <person name="Woyke T."/>
            <person name="Wu D."/>
            <person name="Tindall B."/>
            <person name="Pomrenke H."/>
            <person name="Brambilla E."/>
            <person name="Klenk H.-P."/>
            <person name="Eisen J.A."/>
        </authorList>
    </citation>
    <scope>NUCLEOTIDE SEQUENCE [LARGE SCALE GENOMIC DNA]</scope>
    <source>
        <strain evidence="8">ATCC BAA-1392 / DSM 18658 / VKM B-2454 / MOB10</strain>
    </source>
</reference>
<dbReference type="InterPro" id="IPR014284">
    <property type="entry name" value="RNA_pol_sigma-70_dom"/>
</dbReference>
<comment type="similarity">
    <text evidence="1">Belongs to the sigma-70 factor family. ECF subfamily.</text>
</comment>
<dbReference type="InterPro" id="IPR039425">
    <property type="entry name" value="RNA_pol_sigma-70-like"/>
</dbReference>
<evidence type="ECO:0000256" key="3">
    <source>
        <dbReference type="ARBA" id="ARBA00023082"/>
    </source>
</evidence>
<dbReference type="InterPro" id="IPR013324">
    <property type="entry name" value="RNA_pol_sigma_r3/r4-like"/>
</dbReference>
<keyword evidence="8" id="KW-1185">Reference proteome</keyword>
<evidence type="ECO:0000259" key="5">
    <source>
        <dbReference type="Pfam" id="PF04542"/>
    </source>
</evidence>
<dbReference type="SUPFAM" id="SSF88659">
    <property type="entry name" value="Sigma3 and sigma4 domains of RNA polymerase sigma factors"/>
    <property type="match status" value="1"/>
</dbReference>
<dbReference type="GO" id="GO:0003677">
    <property type="term" value="F:DNA binding"/>
    <property type="evidence" value="ECO:0007669"/>
    <property type="project" value="InterPro"/>
</dbReference>
<dbReference type="PANTHER" id="PTHR43133:SF45">
    <property type="entry name" value="RNA POLYMERASE ECF-TYPE SIGMA FACTOR"/>
    <property type="match status" value="1"/>
</dbReference>
<gene>
    <name evidence="7" type="ordered locus">Sinac_4041</name>
</gene>
<dbReference type="Pfam" id="PF08281">
    <property type="entry name" value="Sigma70_r4_2"/>
    <property type="match status" value="1"/>
</dbReference>
<feature type="domain" description="RNA polymerase sigma factor 70 region 4 type 2" evidence="6">
    <location>
        <begin position="114"/>
        <end position="165"/>
    </location>
</feature>
<evidence type="ECO:0000313" key="8">
    <source>
        <dbReference type="Proteomes" id="UP000010798"/>
    </source>
</evidence>
<dbReference type="GO" id="GO:0006352">
    <property type="term" value="P:DNA-templated transcription initiation"/>
    <property type="evidence" value="ECO:0007669"/>
    <property type="project" value="InterPro"/>
</dbReference>
<keyword evidence="4" id="KW-0804">Transcription</keyword>
<dbReference type="Gene3D" id="1.10.10.10">
    <property type="entry name" value="Winged helix-like DNA-binding domain superfamily/Winged helix DNA-binding domain"/>
    <property type="match status" value="1"/>
</dbReference>
<dbReference type="InterPro" id="IPR036388">
    <property type="entry name" value="WH-like_DNA-bd_sf"/>
</dbReference>
<dbReference type="PANTHER" id="PTHR43133">
    <property type="entry name" value="RNA POLYMERASE ECF-TYPE SIGMA FACTO"/>
    <property type="match status" value="1"/>
</dbReference>
<dbReference type="GO" id="GO:0016987">
    <property type="term" value="F:sigma factor activity"/>
    <property type="evidence" value="ECO:0007669"/>
    <property type="project" value="UniProtKB-KW"/>
</dbReference>
<dbReference type="KEGG" id="saci:Sinac_4041"/>
<dbReference type="STRING" id="886293.Sinac_4041"/>
<keyword evidence="2" id="KW-0805">Transcription regulation</keyword>
<proteinExistence type="inferred from homology"/>
<dbReference type="NCBIfam" id="TIGR02937">
    <property type="entry name" value="sigma70-ECF"/>
    <property type="match status" value="1"/>
</dbReference>
<dbReference type="Pfam" id="PF04542">
    <property type="entry name" value="Sigma70_r2"/>
    <property type="match status" value="1"/>
</dbReference>
<dbReference type="InterPro" id="IPR007627">
    <property type="entry name" value="RNA_pol_sigma70_r2"/>
</dbReference>
<protein>
    <submittedName>
        <fullName evidence="7">RNA polymerase sigma factor, sigma-70 family</fullName>
    </submittedName>
</protein>
<evidence type="ECO:0000313" key="7">
    <source>
        <dbReference type="EMBL" id="AGA28262.1"/>
    </source>
</evidence>
<evidence type="ECO:0000256" key="4">
    <source>
        <dbReference type="ARBA" id="ARBA00023163"/>
    </source>
</evidence>
<evidence type="ECO:0000256" key="2">
    <source>
        <dbReference type="ARBA" id="ARBA00023015"/>
    </source>
</evidence>
<name>L0DG68_SINAD</name>
<organism evidence="7 8">
    <name type="scientific">Singulisphaera acidiphila (strain ATCC BAA-1392 / DSM 18658 / VKM B-2454 / MOB10)</name>
    <dbReference type="NCBI Taxonomy" id="886293"/>
    <lineage>
        <taxon>Bacteria</taxon>
        <taxon>Pseudomonadati</taxon>
        <taxon>Planctomycetota</taxon>
        <taxon>Planctomycetia</taxon>
        <taxon>Isosphaerales</taxon>
        <taxon>Isosphaeraceae</taxon>
        <taxon>Singulisphaera</taxon>
    </lineage>
</organism>
<dbReference type="RefSeq" id="WP_015247392.1">
    <property type="nucleotide sequence ID" value="NC_019892.1"/>
</dbReference>
<dbReference type="EMBL" id="CP003364">
    <property type="protein sequence ID" value="AGA28262.1"/>
    <property type="molecule type" value="Genomic_DNA"/>
</dbReference>
<dbReference type="InterPro" id="IPR013325">
    <property type="entry name" value="RNA_pol_sigma_r2"/>
</dbReference>
<dbReference type="Proteomes" id="UP000010798">
    <property type="component" value="Chromosome"/>
</dbReference>
<dbReference type="Gene3D" id="1.10.1740.10">
    <property type="match status" value="1"/>
</dbReference>
<dbReference type="OrthoDB" id="9782703at2"/>
<sequence>MVDDENLESLFKSWLVEHNGAVLKVARAYTLTTEDCQDLVQEILLQVWCSLPQFQGRASASTWFYRVAINTALGWHRKEHRRRARQKPVLVVEDLPVSAGLDSAQQLVQREAVERLYAAIRQLAKTEAALVLLYLDDLSYRQMAEVLGISESNVGVKLNRAKKALGELMKGESYEF</sequence>
<keyword evidence="3" id="KW-0731">Sigma factor</keyword>
<dbReference type="eggNOG" id="COG1595">
    <property type="taxonomic scope" value="Bacteria"/>
</dbReference>
<evidence type="ECO:0000256" key="1">
    <source>
        <dbReference type="ARBA" id="ARBA00010641"/>
    </source>
</evidence>
<dbReference type="HOGENOM" id="CLU_047691_3_3_0"/>